<dbReference type="EMBL" id="FTPD01000045">
    <property type="protein sequence ID" value="SIT58542.1"/>
    <property type="molecule type" value="Genomic_DNA"/>
</dbReference>
<protein>
    <submittedName>
        <fullName evidence="2">Uncharacterized protein</fullName>
    </submittedName>
</protein>
<gene>
    <name evidence="2" type="ORF">BQ8794_50644</name>
</gene>
<proteinExistence type="predicted"/>
<keyword evidence="3" id="KW-1185">Reference proteome</keyword>
<dbReference type="STRING" id="1631249.BQ8794_50644"/>
<evidence type="ECO:0000256" key="1">
    <source>
        <dbReference type="SAM" id="MobiDB-lite"/>
    </source>
</evidence>
<reference evidence="3" key="1">
    <citation type="submission" date="2017-01" db="EMBL/GenBank/DDBJ databases">
        <authorList>
            <person name="Brunel B."/>
        </authorList>
    </citation>
    <scope>NUCLEOTIDE SEQUENCE [LARGE SCALE GENOMIC DNA]</scope>
</reference>
<accession>A0A1R3VI58</accession>
<feature type="region of interest" description="Disordered" evidence="1">
    <location>
        <begin position="1"/>
        <end position="32"/>
    </location>
</feature>
<name>A0A1R3VI58_9HYPH</name>
<dbReference type="AlphaFoldDB" id="A0A1R3VI58"/>
<sequence length="213" mass="21999">MPPASRRSPVALPHVLKRSSKGQDRGAPPETSARAQVLSLPAASAIQSGNPVREVLRTPGHDRWTALRRPATSFSQGAEWKALISKYIIAIPLSAHASCGAQIMSASPVTAVSSAMIAKVGAAASDSQSAAPRAATLSLGKSADTLSAGGIFCVWLEWSVIETSAMAVPVHGVAIGPASNYALVFRSCVSASFFSLVSCVRRTVSIRLAGCCS</sequence>
<dbReference type="Proteomes" id="UP000188388">
    <property type="component" value="Unassembled WGS sequence"/>
</dbReference>
<evidence type="ECO:0000313" key="2">
    <source>
        <dbReference type="EMBL" id="SIT58542.1"/>
    </source>
</evidence>
<organism evidence="2 3">
    <name type="scientific">Mesorhizobium prunaredense</name>
    <dbReference type="NCBI Taxonomy" id="1631249"/>
    <lineage>
        <taxon>Bacteria</taxon>
        <taxon>Pseudomonadati</taxon>
        <taxon>Pseudomonadota</taxon>
        <taxon>Alphaproteobacteria</taxon>
        <taxon>Hyphomicrobiales</taxon>
        <taxon>Phyllobacteriaceae</taxon>
        <taxon>Mesorhizobium</taxon>
    </lineage>
</organism>
<evidence type="ECO:0000313" key="3">
    <source>
        <dbReference type="Proteomes" id="UP000188388"/>
    </source>
</evidence>